<evidence type="ECO:0000256" key="4">
    <source>
        <dbReference type="ARBA" id="ARBA00023136"/>
    </source>
</evidence>
<name>A0ABY6D202_9BACT</name>
<keyword evidence="7" id="KW-1185">Reference proteome</keyword>
<evidence type="ECO:0000256" key="2">
    <source>
        <dbReference type="ARBA" id="ARBA00022692"/>
    </source>
</evidence>
<feature type="transmembrane region" description="Helical" evidence="5">
    <location>
        <begin position="172"/>
        <end position="190"/>
    </location>
</feature>
<reference evidence="6" key="1">
    <citation type="submission" date="2022-10" db="EMBL/GenBank/DDBJ databases">
        <title>Comparative genomics and taxonomic characterization of three novel marine species of genus Reichenbachiella exhibiting antioxidant and polysaccharide degradation activities.</title>
        <authorList>
            <person name="Muhammad N."/>
            <person name="Lee Y.-J."/>
            <person name="Ko J."/>
            <person name="Kim S.-G."/>
        </authorList>
    </citation>
    <scope>NUCLEOTIDE SEQUENCE</scope>
    <source>
        <strain evidence="6">Wsw4-B4</strain>
    </source>
</reference>
<evidence type="ECO:0000256" key="3">
    <source>
        <dbReference type="ARBA" id="ARBA00022989"/>
    </source>
</evidence>
<dbReference type="RefSeq" id="WP_263051896.1">
    <property type="nucleotide sequence ID" value="NZ_CP106735.1"/>
</dbReference>
<protein>
    <submittedName>
        <fullName evidence="6">Rhomboid family intramembrane serine protease</fullName>
        <ecNumber evidence="6">3.4.21.105</ecNumber>
    </submittedName>
</protein>
<keyword evidence="4 5" id="KW-0472">Membrane</keyword>
<keyword evidence="6" id="KW-0645">Protease</keyword>
<organism evidence="6 7">
    <name type="scientific">Reichenbachiella carrageenanivorans</name>
    <dbReference type="NCBI Taxonomy" id="2979869"/>
    <lineage>
        <taxon>Bacteria</taxon>
        <taxon>Pseudomonadati</taxon>
        <taxon>Bacteroidota</taxon>
        <taxon>Cytophagia</taxon>
        <taxon>Cytophagales</taxon>
        <taxon>Reichenbachiellaceae</taxon>
        <taxon>Reichenbachiella</taxon>
    </lineage>
</organism>
<dbReference type="SUPFAM" id="SSF144091">
    <property type="entry name" value="Rhomboid-like"/>
    <property type="match status" value="1"/>
</dbReference>
<feature type="transmembrane region" description="Helical" evidence="5">
    <location>
        <begin position="221"/>
        <end position="238"/>
    </location>
</feature>
<dbReference type="GO" id="GO:0006508">
    <property type="term" value="P:proteolysis"/>
    <property type="evidence" value="ECO:0007669"/>
    <property type="project" value="UniProtKB-KW"/>
</dbReference>
<dbReference type="GO" id="GO:0008233">
    <property type="term" value="F:peptidase activity"/>
    <property type="evidence" value="ECO:0007669"/>
    <property type="project" value="UniProtKB-KW"/>
</dbReference>
<proteinExistence type="predicted"/>
<feature type="transmembrane region" description="Helical" evidence="5">
    <location>
        <begin position="44"/>
        <end position="63"/>
    </location>
</feature>
<feature type="transmembrane region" description="Helical" evidence="5">
    <location>
        <begin position="134"/>
        <end position="160"/>
    </location>
</feature>
<gene>
    <name evidence="6" type="ORF">N7E81_03500</name>
</gene>
<evidence type="ECO:0000313" key="7">
    <source>
        <dbReference type="Proteomes" id="UP001062165"/>
    </source>
</evidence>
<keyword evidence="2 5" id="KW-0812">Transmembrane</keyword>
<evidence type="ECO:0000313" key="6">
    <source>
        <dbReference type="EMBL" id="UXX80166.1"/>
    </source>
</evidence>
<evidence type="ECO:0000256" key="1">
    <source>
        <dbReference type="ARBA" id="ARBA00004141"/>
    </source>
</evidence>
<dbReference type="Proteomes" id="UP001062165">
    <property type="component" value="Chromosome"/>
</dbReference>
<keyword evidence="6" id="KW-0378">Hydrolase</keyword>
<feature type="transmembrane region" description="Helical" evidence="5">
    <location>
        <begin position="197"/>
        <end position="215"/>
    </location>
</feature>
<evidence type="ECO:0000256" key="5">
    <source>
        <dbReference type="SAM" id="Phobius"/>
    </source>
</evidence>
<dbReference type="InterPro" id="IPR035952">
    <property type="entry name" value="Rhomboid-like_sf"/>
</dbReference>
<dbReference type="EC" id="3.4.21.105" evidence="6"/>
<accession>A0ABY6D202</accession>
<feature type="transmembrane region" description="Helical" evidence="5">
    <location>
        <begin position="102"/>
        <end position="122"/>
    </location>
</feature>
<comment type="subcellular location">
    <subcellularLocation>
        <location evidence="1">Membrane</location>
        <topology evidence="1">Multi-pass membrane protein</topology>
    </subcellularLocation>
</comment>
<dbReference type="EMBL" id="CP106735">
    <property type="protein sequence ID" value="UXX80166.1"/>
    <property type="molecule type" value="Genomic_DNA"/>
</dbReference>
<keyword evidence="3 5" id="KW-1133">Transmembrane helix</keyword>
<sequence length="246" mass="28296">MAETNRTTHRKKHTGEQLIPYQWFWTNVYGERMEFGEWVKSRPFTLLYLVVVWSIIAALGFASTRNCDETWQLAFACDRAIWMIKMVTEPLNYVISWFTAPFFHNGLDHILFVTIFGFMMPVQSFEVQHGTKATAIIFFVSYIFVGVFFGTMFNIGIAYWPDISFFQFGFERNWMGGSVGFYALIGALAYMSRKPWVLLGLIACFETINLAVIGIDVHISFIHVMSATSGFITCMLLNKKDLLKAN</sequence>